<evidence type="ECO:0000313" key="3">
    <source>
        <dbReference type="Proteomes" id="UP000007161"/>
    </source>
</evidence>
<feature type="transmembrane region" description="Helical" evidence="1">
    <location>
        <begin position="7"/>
        <end position="27"/>
    </location>
</feature>
<keyword evidence="1" id="KW-1133">Transmembrane helix</keyword>
<dbReference type="STRING" id="443254.Marpi_1760"/>
<keyword evidence="1" id="KW-0472">Membrane</keyword>
<protein>
    <submittedName>
        <fullName evidence="2">Uncharacterized protein</fullName>
    </submittedName>
</protein>
<reference evidence="3" key="2">
    <citation type="submission" date="2012-01" db="EMBL/GenBank/DDBJ databases">
        <title>Complete sequence of chromosome of Marinitoga piezophila KA3.</title>
        <authorList>
            <person name="Lucas S."/>
            <person name="Han J."/>
            <person name="Lapidus A."/>
            <person name="Cheng J.-F."/>
            <person name="Goodwin L."/>
            <person name="Pitluck S."/>
            <person name="Peters L."/>
            <person name="Mikhailova N."/>
            <person name="Teshima H."/>
            <person name="Detter J.C."/>
            <person name="Han C."/>
            <person name="Tapia R."/>
            <person name="Land M."/>
            <person name="Hauser L."/>
            <person name="Kyrpides N."/>
            <person name="Ivanova N."/>
            <person name="Pagani I."/>
            <person name="Jebbar M."/>
            <person name="Vannier P."/>
            <person name="Oger P."/>
            <person name="Cario A."/>
            <person name="Bartlett D."/>
            <person name="Noll K.M."/>
            <person name="Woyke T."/>
        </authorList>
    </citation>
    <scope>NUCLEOTIDE SEQUENCE [LARGE SCALE GENOMIC DNA]</scope>
    <source>
        <strain evidence="3">DSM 14283 / JCM 11233 / KA3</strain>
    </source>
</reference>
<reference evidence="2 3" key="1">
    <citation type="journal article" date="2012" name="J. Bacteriol.">
        <title>Complete Genome Sequence of the Thermophilic, Piezophilic, Heterotrophic Bacterium Marinitoga piezophila KA3.</title>
        <authorList>
            <person name="Lucas S."/>
            <person name="Han J."/>
            <person name="Lapidus A."/>
            <person name="Cheng J.F."/>
            <person name="Goodwin L.A."/>
            <person name="Pitluck S."/>
            <person name="Peters L."/>
            <person name="Mikhailova N."/>
            <person name="Teshima H."/>
            <person name="Detter J.C."/>
            <person name="Han C."/>
            <person name="Tapia R."/>
            <person name="Land M."/>
            <person name="Hauser L."/>
            <person name="Kyrpides N.C."/>
            <person name="Ivanova N."/>
            <person name="Pagani I."/>
            <person name="Vannier P."/>
            <person name="Oger P."/>
            <person name="Bartlett D.H."/>
            <person name="Noll K.M."/>
            <person name="Woyke T."/>
            <person name="Jebbar M."/>
        </authorList>
    </citation>
    <scope>NUCLEOTIDE SEQUENCE [LARGE SCALE GENOMIC DNA]</scope>
    <source>
        <strain evidence="3">DSM 14283 / JCM 11233 / KA3</strain>
    </source>
</reference>
<evidence type="ECO:0000256" key="1">
    <source>
        <dbReference type="SAM" id="Phobius"/>
    </source>
</evidence>
<proteinExistence type="predicted"/>
<dbReference type="KEGG" id="mpz:Marpi_1760"/>
<dbReference type="Proteomes" id="UP000007161">
    <property type="component" value="Chromosome"/>
</dbReference>
<sequence>MNINKKFFLFFIIFIPVYLFSLNLGIYSDGIFLEETYNNVKVKGGYPTFGVSYFTNTSLTTFDITADFNLDNPQLNNYVSATFGIKTNNLNIYSGISNTFNEISSRDSTTTANIGNIMAYSGILLDSYPVSAYLQLNLKTLNWIKTGDIITTLPAIRGTFEDTLLITFGIKYKVQINANNIIIFFNFGSSYISFPNGLTLYQFQKKYNFGVLVDLNEIINTENREE</sequence>
<dbReference type="OrthoDB" id="46249at2"/>
<dbReference type="AlphaFoldDB" id="H2J5K1"/>
<dbReference type="EMBL" id="CP003257">
    <property type="protein sequence ID" value="AEX86145.1"/>
    <property type="molecule type" value="Genomic_DNA"/>
</dbReference>
<organism evidence="2 3">
    <name type="scientific">Marinitoga piezophila (strain DSM 14283 / JCM 11233 / KA3)</name>
    <dbReference type="NCBI Taxonomy" id="443254"/>
    <lineage>
        <taxon>Bacteria</taxon>
        <taxon>Thermotogati</taxon>
        <taxon>Thermotogota</taxon>
        <taxon>Thermotogae</taxon>
        <taxon>Petrotogales</taxon>
        <taxon>Petrotogaceae</taxon>
        <taxon>Marinitoga</taxon>
    </lineage>
</organism>
<evidence type="ECO:0000313" key="2">
    <source>
        <dbReference type="EMBL" id="AEX86145.1"/>
    </source>
</evidence>
<keyword evidence="3" id="KW-1185">Reference proteome</keyword>
<dbReference type="HOGENOM" id="CLU_1223527_0_0_0"/>
<keyword evidence="1" id="KW-0812">Transmembrane</keyword>
<accession>H2J5K1</accession>
<dbReference type="RefSeq" id="WP_014297216.1">
    <property type="nucleotide sequence ID" value="NC_016751.1"/>
</dbReference>
<gene>
    <name evidence="2" type="ordered locus">Marpi_1760</name>
</gene>
<name>H2J5K1_MARPK</name>